<dbReference type="GO" id="GO:0004674">
    <property type="term" value="F:protein serine/threonine kinase activity"/>
    <property type="evidence" value="ECO:0007669"/>
    <property type="project" value="UniProtKB-KW"/>
</dbReference>
<dbReference type="Proteomes" id="UP000030742">
    <property type="component" value="Unassembled WGS sequence"/>
</dbReference>
<comment type="similarity">
    <text evidence="5">Belongs to the protein kinase superfamily.</text>
</comment>
<dbReference type="PROSITE" id="PS00108">
    <property type="entry name" value="PROTEIN_KINASE_ST"/>
    <property type="match status" value="1"/>
</dbReference>
<dbReference type="Gene3D" id="1.10.510.10">
    <property type="entry name" value="Transferase(Phosphotransferase) domain 1"/>
    <property type="match status" value="1"/>
</dbReference>
<keyword evidence="5" id="KW-0723">Serine/threonine-protein kinase</keyword>
<dbReference type="Pfam" id="PF00069">
    <property type="entry name" value="Pkinase"/>
    <property type="match status" value="1"/>
</dbReference>
<feature type="domain" description="Protein kinase" evidence="6">
    <location>
        <begin position="31"/>
        <end position="302"/>
    </location>
</feature>
<dbReference type="STRING" id="77166.U4UJ43"/>
<name>U4UJ43_DENPD</name>
<keyword evidence="5" id="KW-0808">Transferase</keyword>
<protein>
    <recommendedName>
        <fullName evidence="1">non-specific serine/threonine protein kinase</fullName>
        <ecNumber evidence="1">2.7.11.1</ecNumber>
    </recommendedName>
</protein>
<dbReference type="SMART" id="SM00220">
    <property type="entry name" value="S_TKc"/>
    <property type="match status" value="1"/>
</dbReference>
<evidence type="ECO:0000259" key="6">
    <source>
        <dbReference type="PROSITE" id="PS50011"/>
    </source>
</evidence>
<sequence length="338" mass="37656">MPPKKKVATGYKFAEPLPKGTVLTDGAKQSWKLGASIGKGGFGDIYEARKDGTRGASYPCIVKIEPHANGPLFVEINFYIRHGKPADVEAYKKAKKLQTLGIPLYYGSGSHDFKGEKYRFLVTDKFSRDLHTVFQEHQAFHSGTVFNIAIQLLDALEYIHSTGYVHADIKGANILLGIPEGKLDKQVYLMDFGLVTKFTTQSTFKPNPKKAHDGTIEFLSRDAHQGVPTRRGDLENLAYVLIQWLGGTLPWEDNLSDPKTVQKSKEKHMSSAKEMVKACFGSKPHPKAISTYITYVLSMDFDTPPDYKKVRSIFESGLKEARERVGAPLTFHTSLTPT</sequence>
<dbReference type="AlphaFoldDB" id="U4UJ43"/>
<evidence type="ECO:0000256" key="1">
    <source>
        <dbReference type="ARBA" id="ARBA00012513"/>
    </source>
</evidence>
<dbReference type="PANTHER" id="PTHR11909">
    <property type="entry name" value="CASEIN KINASE-RELATED"/>
    <property type="match status" value="1"/>
</dbReference>
<evidence type="ECO:0000313" key="7">
    <source>
        <dbReference type="EMBL" id="ERL92443.1"/>
    </source>
</evidence>
<dbReference type="InterPro" id="IPR011009">
    <property type="entry name" value="Kinase-like_dom_sf"/>
</dbReference>
<dbReference type="EMBL" id="KB632326">
    <property type="protein sequence ID" value="ERL92443.1"/>
    <property type="molecule type" value="Genomic_DNA"/>
</dbReference>
<organism evidence="7 8">
    <name type="scientific">Dendroctonus ponderosae</name>
    <name type="common">Mountain pine beetle</name>
    <dbReference type="NCBI Taxonomy" id="77166"/>
    <lineage>
        <taxon>Eukaryota</taxon>
        <taxon>Metazoa</taxon>
        <taxon>Ecdysozoa</taxon>
        <taxon>Arthropoda</taxon>
        <taxon>Hexapoda</taxon>
        <taxon>Insecta</taxon>
        <taxon>Pterygota</taxon>
        <taxon>Neoptera</taxon>
        <taxon>Endopterygota</taxon>
        <taxon>Coleoptera</taxon>
        <taxon>Polyphaga</taxon>
        <taxon>Cucujiformia</taxon>
        <taxon>Curculionidae</taxon>
        <taxon>Scolytinae</taxon>
        <taxon>Dendroctonus</taxon>
    </lineage>
</organism>
<feature type="binding site" evidence="4">
    <location>
        <position position="63"/>
    </location>
    <ligand>
        <name>ATP</name>
        <dbReference type="ChEBI" id="CHEBI:30616"/>
    </ligand>
</feature>
<keyword evidence="2 4" id="KW-0547">Nucleotide-binding</keyword>
<gene>
    <name evidence="7" type="ORF">D910_09757</name>
</gene>
<dbReference type="InterPro" id="IPR050235">
    <property type="entry name" value="CK1_Ser-Thr_kinase"/>
</dbReference>
<dbReference type="PROSITE" id="PS50011">
    <property type="entry name" value="PROTEIN_KINASE_DOM"/>
    <property type="match status" value="1"/>
</dbReference>
<dbReference type="OrthoDB" id="2687620at2759"/>
<dbReference type="GO" id="GO:0005524">
    <property type="term" value="F:ATP binding"/>
    <property type="evidence" value="ECO:0007669"/>
    <property type="project" value="UniProtKB-UniRule"/>
</dbReference>
<dbReference type="EC" id="2.7.11.1" evidence="1"/>
<accession>U4UJ43</accession>
<dbReference type="InterPro" id="IPR017441">
    <property type="entry name" value="Protein_kinase_ATP_BS"/>
</dbReference>
<dbReference type="PROSITE" id="PS00107">
    <property type="entry name" value="PROTEIN_KINASE_ATP"/>
    <property type="match status" value="1"/>
</dbReference>
<keyword evidence="3 4" id="KW-0067">ATP-binding</keyword>
<dbReference type="InterPro" id="IPR000719">
    <property type="entry name" value="Prot_kinase_dom"/>
</dbReference>
<dbReference type="SUPFAM" id="SSF56112">
    <property type="entry name" value="Protein kinase-like (PK-like)"/>
    <property type="match status" value="1"/>
</dbReference>
<dbReference type="InterPro" id="IPR008271">
    <property type="entry name" value="Ser/Thr_kinase_AS"/>
</dbReference>
<evidence type="ECO:0000256" key="4">
    <source>
        <dbReference type="PROSITE-ProRule" id="PRU10141"/>
    </source>
</evidence>
<keyword evidence="5" id="KW-0418">Kinase</keyword>
<evidence type="ECO:0000256" key="3">
    <source>
        <dbReference type="ARBA" id="ARBA00022840"/>
    </source>
</evidence>
<evidence type="ECO:0000313" key="8">
    <source>
        <dbReference type="Proteomes" id="UP000030742"/>
    </source>
</evidence>
<proteinExistence type="inferred from homology"/>
<evidence type="ECO:0000256" key="2">
    <source>
        <dbReference type="ARBA" id="ARBA00022741"/>
    </source>
</evidence>
<reference evidence="7 8" key="1">
    <citation type="journal article" date="2013" name="Genome Biol.">
        <title>Draft genome of the mountain pine beetle, Dendroctonus ponderosae Hopkins, a major forest pest.</title>
        <authorList>
            <person name="Keeling C.I."/>
            <person name="Yuen M.M."/>
            <person name="Liao N.Y."/>
            <person name="Docking T.R."/>
            <person name="Chan S.K."/>
            <person name="Taylor G.A."/>
            <person name="Palmquist D.L."/>
            <person name="Jackman S.D."/>
            <person name="Nguyen A."/>
            <person name="Li M."/>
            <person name="Henderson H."/>
            <person name="Janes J.K."/>
            <person name="Zhao Y."/>
            <person name="Pandoh P."/>
            <person name="Moore R."/>
            <person name="Sperling F.A."/>
            <person name="Huber D.P."/>
            <person name="Birol I."/>
            <person name="Jones S.J."/>
            <person name="Bohlmann J."/>
        </authorList>
    </citation>
    <scope>NUCLEOTIDE SEQUENCE</scope>
</reference>
<evidence type="ECO:0000256" key="5">
    <source>
        <dbReference type="RuleBase" id="RU000304"/>
    </source>
</evidence>